<dbReference type="GO" id="GO:0120015">
    <property type="term" value="F:sterol transfer activity"/>
    <property type="evidence" value="ECO:0007669"/>
    <property type="project" value="TreeGrafter"/>
</dbReference>
<gene>
    <name evidence="8" type="ORF">EDS130_LOCUS1904</name>
</gene>
<dbReference type="EMBL" id="CAJNOJ010000004">
    <property type="protein sequence ID" value="CAF0743886.1"/>
    <property type="molecule type" value="Genomic_DNA"/>
</dbReference>
<organism evidence="8 9">
    <name type="scientific">Adineta ricciae</name>
    <name type="common">Rotifer</name>
    <dbReference type="NCBI Taxonomy" id="249248"/>
    <lineage>
        <taxon>Eukaryota</taxon>
        <taxon>Metazoa</taxon>
        <taxon>Spiralia</taxon>
        <taxon>Gnathifera</taxon>
        <taxon>Rotifera</taxon>
        <taxon>Eurotatoria</taxon>
        <taxon>Bdelloidea</taxon>
        <taxon>Adinetida</taxon>
        <taxon>Adinetidae</taxon>
        <taxon>Adineta</taxon>
    </lineage>
</organism>
<dbReference type="Pfam" id="PF02893">
    <property type="entry name" value="GRAM"/>
    <property type="match status" value="1"/>
</dbReference>
<evidence type="ECO:0000256" key="4">
    <source>
        <dbReference type="ARBA" id="ARBA00023136"/>
    </source>
</evidence>
<dbReference type="GO" id="GO:0005789">
    <property type="term" value="C:endoplasmic reticulum membrane"/>
    <property type="evidence" value="ECO:0007669"/>
    <property type="project" value="TreeGrafter"/>
</dbReference>
<feature type="region of interest" description="Disordered" evidence="5">
    <location>
        <begin position="104"/>
        <end position="174"/>
    </location>
</feature>
<dbReference type="SMART" id="SM00568">
    <property type="entry name" value="GRAM"/>
    <property type="match status" value="1"/>
</dbReference>
<evidence type="ECO:0000256" key="5">
    <source>
        <dbReference type="SAM" id="MobiDB-lite"/>
    </source>
</evidence>
<dbReference type="InterPro" id="IPR004182">
    <property type="entry name" value="GRAM"/>
</dbReference>
<evidence type="ECO:0000313" key="9">
    <source>
        <dbReference type="Proteomes" id="UP000663852"/>
    </source>
</evidence>
<feature type="compositionally biased region" description="Polar residues" evidence="5">
    <location>
        <begin position="137"/>
        <end position="148"/>
    </location>
</feature>
<keyword evidence="3 6" id="KW-1133">Transmembrane helix</keyword>
<protein>
    <recommendedName>
        <fullName evidence="7">VASt domain-containing protein</fullName>
    </recommendedName>
</protein>
<evidence type="ECO:0000256" key="2">
    <source>
        <dbReference type="ARBA" id="ARBA00022692"/>
    </source>
</evidence>
<feature type="transmembrane region" description="Helical" evidence="6">
    <location>
        <begin position="615"/>
        <end position="635"/>
    </location>
</feature>
<evidence type="ECO:0000256" key="6">
    <source>
        <dbReference type="SAM" id="Phobius"/>
    </source>
</evidence>
<evidence type="ECO:0000256" key="3">
    <source>
        <dbReference type="ARBA" id="ARBA00022989"/>
    </source>
</evidence>
<feature type="region of interest" description="Disordered" evidence="5">
    <location>
        <begin position="327"/>
        <end position="359"/>
    </location>
</feature>
<feature type="compositionally biased region" description="Acidic residues" evidence="5">
    <location>
        <begin position="327"/>
        <end position="339"/>
    </location>
</feature>
<dbReference type="GO" id="GO:0005886">
    <property type="term" value="C:plasma membrane"/>
    <property type="evidence" value="ECO:0007669"/>
    <property type="project" value="TreeGrafter"/>
</dbReference>
<comment type="caution">
    <text evidence="8">The sequence shown here is derived from an EMBL/GenBank/DDBJ whole genome shotgun (WGS) entry which is preliminary data.</text>
</comment>
<dbReference type="PANTHER" id="PTHR23319:SF4">
    <property type="entry name" value="GRAM DOMAIN CONTAINING 1B, ISOFORM E"/>
    <property type="match status" value="1"/>
</dbReference>
<dbReference type="GO" id="GO:0032366">
    <property type="term" value="P:intracellular sterol transport"/>
    <property type="evidence" value="ECO:0007669"/>
    <property type="project" value="TreeGrafter"/>
</dbReference>
<feature type="compositionally biased region" description="Basic and acidic residues" evidence="5">
    <location>
        <begin position="574"/>
        <end position="584"/>
    </location>
</feature>
<name>A0A813P192_ADIRI</name>
<keyword evidence="2 6" id="KW-0812">Transmembrane</keyword>
<reference evidence="8" key="1">
    <citation type="submission" date="2021-02" db="EMBL/GenBank/DDBJ databases">
        <authorList>
            <person name="Nowell W R."/>
        </authorList>
    </citation>
    <scope>NUCLEOTIDE SEQUENCE</scope>
</reference>
<sequence>MPHHHVDDDNSLNTGDFSDISIRRHCSHSNLNPTNMIDHLKTKVKRKYISTKTPSNTITITVDDSSLERRIHSAATKANDQQNFLQLPNLLTTRAHSQPNISSAVLTDEDGNSSAHDNKSNDENGLLNDNILPGSDQFDNANANSPTSQRHDIQRASSDIEISKTKSKTKNKSKKDSKILSDTVYLLITNHSQIRGDDFKIIFDELPSGEQLIVASPCIWGKDKFIHGRIFLSMNYISFDTCFTQFEENVCIALKDIISVKREKPSELLSNAIKLKTNKSKKYVFASVAPRERIFDALSRLWKNALSESPMDYQQIRASIVTDQLSDDEWNSGNEESDEIISNPRNSLDPIQSRSNSPIPTTQSLPVFTISEELPQSSYHSTCPCESHLARSIVDKTFSCHVDKLFELIFEDNAFSRAHHDAQKLIDFSFGEWRLDSETGKRIRQFKYKTVTQSILGTNTITCTEKMIIESEIPHSLYVVSTGVYNEGVKYTDSFFVATRYCMFQRDAKHCQLRITAEVKYIKSVNAFIRSFIEKNCNSSIDEGLNSLVRKLEGESSTNRRRKINERPPSAVPKESRQKTKDEDTPSVEQKTELLSSSNQSAHAQPNVLSRHVSLLNISLFIGVLLILLHIYLCFKLHSIDEALQNPAVACMNRCRKKCLKNQILS</sequence>
<dbReference type="Proteomes" id="UP000663852">
    <property type="component" value="Unassembled WGS sequence"/>
</dbReference>
<evidence type="ECO:0000313" key="8">
    <source>
        <dbReference type="EMBL" id="CAF0743886.1"/>
    </source>
</evidence>
<accession>A0A813P192</accession>
<dbReference type="InterPro" id="IPR051482">
    <property type="entry name" value="Cholesterol_transport"/>
</dbReference>
<evidence type="ECO:0000256" key="1">
    <source>
        <dbReference type="ARBA" id="ARBA00004167"/>
    </source>
</evidence>
<keyword evidence="4 6" id="KW-0472">Membrane</keyword>
<dbReference type="GO" id="GO:0032934">
    <property type="term" value="F:sterol binding"/>
    <property type="evidence" value="ECO:0007669"/>
    <property type="project" value="TreeGrafter"/>
</dbReference>
<dbReference type="AlphaFoldDB" id="A0A813P192"/>
<comment type="subcellular location">
    <subcellularLocation>
        <location evidence="1">Membrane</location>
        <topology evidence="1">Single-pass membrane protein</topology>
    </subcellularLocation>
</comment>
<feature type="compositionally biased region" description="Polar residues" evidence="5">
    <location>
        <begin position="587"/>
        <end position="599"/>
    </location>
</feature>
<dbReference type="GO" id="GO:0140268">
    <property type="term" value="C:endoplasmic reticulum-plasma membrane contact site"/>
    <property type="evidence" value="ECO:0007669"/>
    <property type="project" value="TreeGrafter"/>
</dbReference>
<feature type="region of interest" description="Disordered" evidence="5">
    <location>
        <begin position="556"/>
        <end position="599"/>
    </location>
</feature>
<dbReference type="InterPro" id="IPR031968">
    <property type="entry name" value="VASt"/>
</dbReference>
<dbReference type="InterPro" id="IPR011993">
    <property type="entry name" value="PH-like_dom_sf"/>
</dbReference>
<evidence type="ECO:0000259" key="7">
    <source>
        <dbReference type="PROSITE" id="PS51778"/>
    </source>
</evidence>
<feature type="compositionally biased region" description="Polar residues" evidence="5">
    <location>
        <begin position="343"/>
        <end position="359"/>
    </location>
</feature>
<dbReference type="Pfam" id="PF16016">
    <property type="entry name" value="VASt"/>
    <property type="match status" value="1"/>
</dbReference>
<dbReference type="Gene3D" id="2.30.29.30">
    <property type="entry name" value="Pleckstrin-homology domain (PH domain)/Phosphotyrosine-binding domain (PTB)"/>
    <property type="match status" value="1"/>
</dbReference>
<dbReference type="OrthoDB" id="2162691at2759"/>
<proteinExistence type="predicted"/>
<dbReference type="PANTHER" id="PTHR23319">
    <property type="entry name" value="GRAM DOMAIN CONTAINING 1B, ISOFORM E"/>
    <property type="match status" value="1"/>
</dbReference>
<dbReference type="PROSITE" id="PS51778">
    <property type="entry name" value="VAST"/>
    <property type="match status" value="1"/>
</dbReference>
<feature type="domain" description="VASt" evidence="7">
    <location>
        <begin position="389"/>
        <end position="560"/>
    </location>
</feature>